<dbReference type="SUPFAM" id="SSF109854">
    <property type="entry name" value="DinB/YfiT-like putative metalloenzymes"/>
    <property type="match status" value="1"/>
</dbReference>
<dbReference type="NCBIfam" id="TIGR03083">
    <property type="entry name" value="maleylpyruvate isomerase family mycothiol-dependent enzyme"/>
    <property type="match status" value="1"/>
</dbReference>
<evidence type="ECO:0000256" key="1">
    <source>
        <dbReference type="SAM" id="MobiDB-lite"/>
    </source>
</evidence>
<name>A0A0F2T7R0_STRR3</name>
<dbReference type="GO" id="GO:0046872">
    <property type="term" value="F:metal ion binding"/>
    <property type="evidence" value="ECO:0007669"/>
    <property type="project" value="InterPro"/>
</dbReference>
<comment type="caution">
    <text evidence="3">The sequence shown here is derived from an EMBL/GenBank/DDBJ whole genome shotgun (WGS) entry which is preliminary data.</text>
</comment>
<sequence length="198" mass="21490">MARNPHDQDATEDRSPYTRALAAFDERVRLITPGQWDSPTPCTDWSVRDLVNHLTGEQLWVPELLMGATVSEVGGRFDGDLLGDDPVAAWTAAARAADRAFAVPGATQLIVHLSFGDASGRYYLDQLTTDLVIHSWDLATGIGHGTRLPEDLVDFALEQLADYGDLSASGLFDPPVPVPEKAGPQTRLLALAGRRDQE</sequence>
<gene>
    <name evidence="3" type="ORF">VM95_28530</name>
</gene>
<dbReference type="OrthoDB" id="5185819at2"/>
<evidence type="ECO:0000259" key="2">
    <source>
        <dbReference type="Pfam" id="PF11716"/>
    </source>
</evidence>
<dbReference type="InterPro" id="IPR034660">
    <property type="entry name" value="DinB/YfiT-like"/>
</dbReference>
<protein>
    <recommendedName>
        <fullName evidence="2">Mycothiol-dependent maleylpyruvate isomerase metal-binding domain-containing protein</fullName>
    </recommendedName>
</protein>
<proteinExistence type="predicted"/>
<evidence type="ECO:0000313" key="4">
    <source>
        <dbReference type="Proteomes" id="UP000033699"/>
    </source>
</evidence>
<reference evidence="3 4" key="1">
    <citation type="submission" date="2015-02" db="EMBL/GenBank/DDBJ databases">
        <authorList>
            <person name="Ju K.-S."/>
            <person name="Doroghazi J.R."/>
            <person name="Metcalf W."/>
        </authorList>
    </citation>
    <scope>NUCLEOTIDE SEQUENCE [LARGE SCALE GENOMIC DNA]</scope>
    <source>
        <strain evidence="3 4">ATCC 31215</strain>
    </source>
</reference>
<feature type="region of interest" description="Disordered" evidence="1">
    <location>
        <begin position="174"/>
        <end position="198"/>
    </location>
</feature>
<dbReference type="PATRIC" id="fig|359131.3.peg.7068"/>
<dbReference type="InterPro" id="IPR024344">
    <property type="entry name" value="MDMPI_metal-binding"/>
</dbReference>
<dbReference type="Gene3D" id="1.20.120.450">
    <property type="entry name" value="dinb family like domain"/>
    <property type="match status" value="1"/>
</dbReference>
<dbReference type="NCBIfam" id="TIGR03086">
    <property type="entry name" value="TIGR03086 family metal-binding protein"/>
    <property type="match status" value="1"/>
</dbReference>
<dbReference type="RefSeq" id="WP_045702010.1">
    <property type="nucleotide sequence ID" value="NZ_JZKH01000075.1"/>
</dbReference>
<dbReference type="InterPro" id="IPR017517">
    <property type="entry name" value="Maleyloyr_isom"/>
</dbReference>
<dbReference type="EMBL" id="JZKH01000075">
    <property type="protein sequence ID" value="KJS59248.1"/>
    <property type="molecule type" value="Genomic_DNA"/>
</dbReference>
<keyword evidence="4" id="KW-1185">Reference proteome</keyword>
<dbReference type="AlphaFoldDB" id="A0A0F2T7R0"/>
<feature type="domain" description="Mycothiol-dependent maleylpyruvate isomerase metal-binding" evidence="2">
    <location>
        <begin position="19"/>
        <end position="139"/>
    </location>
</feature>
<organism evidence="3 4">
    <name type="scientific">Streptomyces rubellomurinus (strain ATCC 31215)</name>
    <dbReference type="NCBI Taxonomy" id="359131"/>
    <lineage>
        <taxon>Bacteria</taxon>
        <taxon>Bacillati</taxon>
        <taxon>Actinomycetota</taxon>
        <taxon>Actinomycetes</taxon>
        <taxon>Kitasatosporales</taxon>
        <taxon>Streptomycetaceae</taxon>
        <taxon>Streptomyces</taxon>
    </lineage>
</organism>
<dbReference type="InterPro" id="IPR017520">
    <property type="entry name" value="CHP03086"/>
</dbReference>
<accession>A0A0F2T7R0</accession>
<evidence type="ECO:0000313" key="3">
    <source>
        <dbReference type="EMBL" id="KJS59248.1"/>
    </source>
</evidence>
<dbReference type="Pfam" id="PF11716">
    <property type="entry name" value="MDMPI_N"/>
    <property type="match status" value="1"/>
</dbReference>
<dbReference type="Proteomes" id="UP000033699">
    <property type="component" value="Unassembled WGS sequence"/>
</dbReference>